<reference evidence="1 2" key="1">
    <citation type="submission" date="2019-05" db="EMBL/GenBank/DDBJ databases">
        <title>Emergence of the Ug99 lineage of the wheat stem rust pathogen through somatic hybridization.</title>
        <authorList>
            <person name="Li F."/>
            <person name="Upadhyaya N.M."/>
            <person name="Sperschneider J."/>
            <person name="Matny O."/>
            <person name="Nguyen-Phuc H."/>
            <person name="Mago R."/>
            <person name="Raley C."/>
            <person name="Miller M.E."/>
            <person name="Silverstein K.A.T."/>
            <person name="Henningsen E."/>
            <person name="Hirsch C.D."/>
            <person name="Visser B."/>
            <person name="Pretorius Z.A."/>
            <person name="Steffenson B.J."/>
            <person name="Schwessinger B."/>
            <person name="Dodds P.N."/>
            <person name="Figueroa M."/>
        </authorList>
    </citation>
    <scope>NUCLEOTIDE SEQUENCE [LARGE SCALE GENOMIC DNA]</scope>
    <source>
        <strain evidence="1">21-0</strain>
    </source>
</reference>
<name>A0A5B0Q029_PUCGR</name>
<comment type="caution">
    <text evidence="1">The sequence shown here is derived from an EMBL/GenBank/DDBJ whole genome shotgun (WGS) entry which is preliminary data.</text>
</comment>
<organism evidence="1 2">
    <name type="scientific">Puccinia graminis f. sp. tritici</name>
    <dbReference type="NCBI Taxonomy" id="56615"/>
    <lineage>
        <taxon>Eukaryota</taxon>
        <taxon>Fungi</taxon>
        <taxon>Dikarya</taxon>
        <taxon>Basidiomycota</taxon>
        <taxon>Pucciniomycotina</taxon>
        <taxon>Pucciniomycetes</taxon>
        <taxon>Pucciniales</taxon>
        <taxon>Pucciniaceae</taxon>
        <taxon>Puccinia</taxon>
    </lineage>
</organism>
<evidence type="ECO:0000313" key="1">
    <source>
        <dbReference type="EMBL" id="KAA1106516.1"/>
    </source>
</evidence>
<protein>
    <submittedName>
        <fullName evidence="1">Uncharacterized protein</fullName>
    </submittedName>
</protein>
<dbReference type="OrthoDB" id="10269443at2759"/>
<sequence length="287" mass="33033">MYLFIDISMTYFDSDAIFAIKFTKMRKDPFVLFPVWLSCLVSKSIGWPMDEWDPINWDELENLAEPSGRRFPQTSYNWDYSDHDYDYLNRDCLYSAQGGDHSTGTFHNGAIGGQRSDEGRGVANSLRSVAGSLAYWGKLKPDQVPKHLKKQKYDIKKAFEIQSRTGAWALDEAKNIDLHLIKKPFDPAHNGLRSLTLHNASPTHSVTYTLHDVRSDHFVWERSLDPNCKETFDFYSPEGTVFFYVDAGRQMIDPANIISKTRRPTLDTKSLSRCWNKRTRLLESQGS</sequence>
<dbReference type="EMBL" id="VSWC01000040">
    <property type="protein sequence ID" value="KAA1106516.1"/>
    <property type="molecule type" value="Genomic_DNA"/>
</dbReference>
<accession>A0A5B0Q029</accession>
<dbReference type="AlphaFoldDB" id="A0A5B0Q029"/>
<gene>
    <name evidence="1" type="ORF">PGT21_035828</name>
</gene>
<evidence type="ECO:0000313" key="2">
    <source>
        <dbReference type="Proteomes" id="UP000324748"/>
    </source>
</evidence>
<proteinExistence type="predicted"/>
<keyword evidence="2" id="KW-1185">Reference proteome</keyword>
<dbReference type="Proteomes" id="UP000324748">
    <property type="component" value="Unassembled WGS sequence"/>
</dbReference>